<dbReference type="Proteomes" id="UP000193685">
    <property type="component" value="Unassembled WGS sequence"/>
</dbReference>
<dbReference type="GO" id="GO:0031267">
    <property type="term" value="F:small GTPase binding"/>
    <property type="evidence" value="ECO:0007669"/>
    <property type="project" value="InterPro"/>
</dbReference>
<reference evidence="3 4" key="1">
    <citation type="submission" date="2016-07" db="EMBL/GenBank/DDBJ databases">
        <title>Pervasive Adenine N6-methylation of Active Genes in Fungi.</title>
        <authorList>
            <consortium name="DOE Joint Genome Institute"/>
            <person name="Mondo S.J."/>
            <person name="Dannebaum R.O."/>
            <person name="Kuo R.C."/>
            <person name="Labutti K."/>
            <person name="Haridas S."/>
            <person name="Kuo A."/>
            <person name="Salamov A."/>
            <person name="Ahrendt S.R."/>
            <person name="Lipzen A."/>
            <person name="Sullivan W."/>
            <person name="Andreopoulos W.B."/>
            <person name="Clum A."/>
            <person name="Lindquist E."/>
            <person name="Daum C."/>
            <person name="Ramamoorthy G.K."/>
            <person name="Gryganskyi A."/>
            <person name="Culley D."/>
            <person name="Magnuson J.K."/>
            <person name="James T.Y."/>
            <person name="O'Malley M.A."/>
            <person name="Stajich J.E."/>
            <person name="Spatafora J.W."/>
            <person name="Visel A."/>
            <person name="Grigoriev I.V."/>
        </authorList>
    </citation>
    <scope>NUCLEOTIDE SEQUENCE [LARGE SCALE GENOMIC DNA]</scope>
    <source>
        <strain evidence="3 4">12-1054</strain>
    </source>
</reference>
<evidence type="ECO:0000256" key="1">
    <source>
        <dbReference type="SAM" id="MobiDB-lite"/>
    </source>
</evidence>
<comment type="caution">
    <text evidence="3">The sequence shown here is derived from an EMBL/GenBank/DDBJ whole genome shotgun (WGS) entry which is preliminary data.</text>
</comment>
<dbReference type="InterPro" id="IPR039767">
    <property type="entry name" value="RALBP1"/>
</dbReference>
<dbReference type="OrthoDB" id="185175at2759"/>
<feature type="region of interest" description="Disordered" evidence="1">
    <location>
        <begin position="1"/>
        <end position="73"/>
    </location>
</feature>
<evidence type="ECO:0000313" key="4">
    <source>
        <dbReference type="Proteomes" id="UP000193685"/>
    </source>
</evidence>
<protein>
    <submittedName>
        <fullName evidence="3">Rho GTPase activation protein</fullName>
    </submittedName>
</protein>
<dbReference type="GO" id="GO:0005096">
    <property type="term" value="F:GTPase activator activity"/>
    <property type="evidence" value="ECO:0007669"/>
    <property type="project" value="InterPro"/>
</dbReference>
<dbReference type="SUPFAM" id="SSF48350">
    <property type="entry name" value="GTPase activation domain, GAP"/>
    <property type="match status" value="1"/>
</dbReference>
<accession>A0A1Y2FI49</accession>
<gene>
    <name evidence="3" type="ORF">BCR37DRAFT_303382</name>
</gene>
<dbReference type="Pfam" id="PF00620">
    <property type="entry name" value="RhoGAP"/>
    <property type="match status" value="1"/>
</dbReference>
<dbReference type="EMBL" id="MCFI01000009">
    <property type="protein sequence ID" value="ORY82485.1"/>
    <property type="molecule type" value="Genomic_DNA"/>
</dbReference>
<dbReference type="SMART" id="SM00324">
    <property type="entry name" value="RhoGAP"/>
    <property type="match status" value="1"/>
</dbReference>
<dbReference type="InterPro" id="IPR008936">
    <property type="entry name" value="Rho_GTPase_activation_prot"/>
</dbReference>
<feature type="domain" description="Rho-GAP" evidence="2">
    <location>
        <begin position="101"/>
        <end position="296"/>
    </location>
</feature>
<proteinExistence type="predicted"/>
<dbReference type="RefSeq" id="XP_040725356.1">
    <property type="nucleotide sequence ID" value="XM_040866930.1"/>
</dbReference>
<evidence type="ECO:0000259" key="2">
    <source>
        <dbReference type="PROSITE" id="PS50238"/>
    </source>
</evidence>
<dbReference type="InterPro" id="IPR000198">
    <property type="entry name" value="RhoGAP_dom"/>
</dbReference>
<evidence type="ECO:0000313" key="3">
    <source>
        <dbReference type="EMBL" id="ORY82485.1"/>
    </source>
</evidence>
<dbReference type="PROSITE" id="PS50238">
    <property type="entry name" value="RHOGAP"/>
    <property type="match status" value="1"/>
</dbReference>
<dbReference type="PANTHER" id="PTHR12783">
    <property type="entry name" value="RALA BINDING PROTEIN 1 RALBP1"/>
    <property type="match status" value="1"/>
</dbReference>
<dbReference type="PANTHER" id="PTHR12783:SF5">
    <property type="entry name" value="RALA-BINDING PROTEIN 1"/>
    <property type="match status" value="1"/>
</dbReference>
<dbReference type="GO" id="GO:0005938">
    <property type="term" value="C:cell cortex"/>
    <property type="evidence" value="ECO:0007669"/>
    <property type="project" value="UniProtKB-ARBA"/>
</dbReference>
<dbReference type="GeneID" id="63783529"/>
<keyword evidence="4" id="KW-1185">Reference proteome</keyword>
<dbReference type="GO" id="GO:0007264">
    <property type="term" value="P:small GTPase-mediated signal transduction"/>
    <property type="evidence" value="ECO:0007669"/>
    <property type="project" value="InterPro"/>
</dbReference>
<dbReference type="AlphaFoldDB" id="A0A1Y2FI49"/>
<name>A0A1Y2FI49_PROLT</name>
<feature type="compositionally biased region" description="Basic and acidic residues" evidence="1">
    <location>
        <begin position="61"/>
        <end position="71"/>
    </location>
</feature>
<organism evidence="3 4">
    <name type="scientific">Protomyces lactucae-debilis</name>
    <dbReference type="NCBI Taxonomy" id="2754530"/>
    <lineage>
        <taxon>Eukaryota</taxon>
        <taxon>Fungi</taxon>
        <taxon>Dikarya</taxon>
        <taxon>Ascomycota</taxon>
        <taxon>Taphrinomycotina</taxon>
        <taxon>Taphrinomycetes</taxon>
        <taxon>Taphrinales</taxon>
        <taxon>Protomycetaceae</taxon>
        <taxon>Protomyces</taxon>
    </lineage>
</organism>
<sequence length="332" mass="36624">MFKKLLARGKQLVQSPQKGASDRKSTQHLNGAAAASNLPGEFRDTVERPSQPPSSPKAAQRHPEQQHHEPATRPVFGVAIDIATCRSRLSSTVPLQDADGVDVEALFRYWLPGVVCQSLDYLDAYVAEEGLYRVPGSTHMVQSLQHSYDISGSIQLESIAGLQIADVASLFKLYLRELPQRLINQVLASRLEQAIASDAAETNANQSTTLCSLLRQLRPYEFYLLRRLCEHLFRVQAVAETSKMTISNLCIVFCSSSNLGIGANVLSKLIAAPDVWQGLRSDGEIEAISLEKEVAFVAIPDQPLVLPTPMPAEDKARIKADRRKSIWPIRKS</sequence>
<dbReference type="STRING" id="56484.A0A1Y2FI49"/>
<dbReference type="GO" id="GO:0032153">
    <property type="term" value="C:cell division site"/>
    <property type="evidence" value="ECO:0007669"/>
    <property type="project" value="UniProtKB-ARBA"/>
</dbReference>
<dbReference type="Gene3D" id="1.10.555.10">
    <property type="entry name" value="Rho GTPase activation protein"/>
    <property type="match status" value="1"/>
</dbReference>